<evidence type="ECO:0000256" key="1">
    <source>
        <dbReference type="SAM" id="MobiDB-lite"/>
    </source>
</evidence>
<reference evidence="3" key="1">
    <citation type="submission" date="2020-01" db="EMBL/GenBank/DDBJ databases">
        <authorList>
            <person name="Fang Y."/>
            <person name="Sun R."/>
            <person name="Nie L."/>
            <person name="He J."/>
            <person name="Hao L."/>
            <person name="Wang L."/>
            <person name="Su S."/>
            <person name="Lv E."/>
            <person name="Zhang Z."/>
            <person name="Xie R."/>
            <person name="Liu H."/>
        </authorList>
    </citation>
    <scope>NUCLEOTIDE SEQUENCE [LARGE SCALE GENOMIC DNA]</scope>
    <source>
        <strain evidence="3">XCT-53</strain>
    </source>
</reference>
<sequence length="134" mass="15120">MRVRHWTMQELAMLIGMRALGENYEAIASTLARSPADVATTLRTARCLIRAEEWIEPLLTVNSVDRTRYPERRAAAVPPRQYRVSPHVDQIAELAERNPTASLMGDPQPDRRATKAARKSRVSLPTVKGYSNDH</sequence>
<gene>
    <name evidence="2" type="ORF">GWI72_00720</name>
</gene>
<evidence type="ECO:0000313" key="3">
    <source>
        <dbReference type="Proteomes" id="UP000586722"/>
    </source>
</evidence>
<dbReference type="EMBL" id="JAABLQ010000001">
    <property type="protein sequence ID" value="NBN76785.1"/>
    <property type="molecule type" value="Genomic_DNA"/>
</dbReference>
<evidence type="ECO:0000313" key="2">
    <source>
        <dbReference type="EMBL" id="NBN76785.1"/>
    </source>
</evidence>
<name>A0A7X5J831_9HYPH</name>
<feature type="region of interest" description="Disordered" evidence="1">
    <location>
        <begin position="96"/>
        <end position="134"/>
    </location>
</feature>
<accession>A0A7X5J831</accession>
<dbReference type="AlphaFoldDB" id="A0A7X5J831"/>
<comment type="caution">
    <text evidence="2">The sequence shown here is derived from an EMBL/GenBank/DDBJ whole genome shotgun (WGS) entry which is preliminary data.</text>
</comment>
<dbReference type="Proteomes" id="UP000586722">
    <property type="component" value="Unassembled WGS sequence"/>
</dbReference>
<proteinExistence type="predicted"/>
<organism evidence="2 3">
    <name type="scientific">Pannonibacter tanglangensis</name>
    <dbReference type="NCBI Taxonomy" id="2750084"/>
    <lineage>
        <taxon>Bacteria</taxon>
        <taxon>Pseudomonadati</taxon>
        <taxon>Pseudomonadota</taxon>
        <taxon>Alphaproteobacteria</taxon>
        <taxon>Hyphomicrobiales</taxon>
        <taxon>Stappiaceae</taxon>
        <taxon>Pannonibacter</taxon>
    </lineage>
</organism>
<protein>
    <submittedName>
        <fullName evidence="2">Uncharacterized protein</fullName>
    </submittedName>
</protein>
<dbReference type="RefSeq" id="WP_161707517.1">
    <property type="nucleotide sequence ID" value="NZ_JAABLQ010000001.1"/>
</dbReference>
<keyword evidence="3" id="KW-1185">Reference proteome</keyword>